<dbReference type="AlphaFoldDB" id="A0A8J8NT71"/>
<organism evidence="1 2">
    <name type="scientific">Halteria grandinella</name>
    <dbReference type="NCBI Taxonomy" id="5974"/>
    <lineage>
        <taxon>Eukaryota</taxon>
        <taxon>Sar</taxon>
        <taxon>Alveolata</taxon>
        <taxon>Ciliophora</taxon>
        <taxon>Intramacronucleata</taxon>
        <taxon>Spirotrichea</taxon>
        <taxon>Stichotrichia</taxon>
        <taxon>Sporadotrichida</taxon>
        <taxon>Halteriidae</taxon>
        <taxon>Halteria</taxon>
    </lineage>
</organism>
<dbReference type="Proteomes" id="UP000785679">
    <property type="component" value="Unassembled WGS sequence"/>
</dbReference>
<evidence type="ECO:0000313" key="2">
    <source>
        <dbReference type="Proteomes" id="UP000785679"/>
    </source>
</evidence>
<gene>
    <name evidence="1" type="ORF">FGO68_gene5662</name>
</gene>
<keyword evidence="2" id="KW-1185">Reference proteome</keyword>
<name>A0A8J8NT71_HALGN</name>
<sequence length="332" mass="38203">MQINKDINDKINALALESKMDFEEAPSSSQRNVNVCFTCKLDKNCTYSVKIKFCHDIPSYSIVETNFAHSHALPLKELAEHQVIRQIPDQNATLMEHLARDIDLLFRCHNGRDDSTSIASLETQVPQFQLVAPSLLLDYQQQQLFQTVQQPLQQDPIRKSLILSPNLPIKLENPDCTSKSISSSDKPPSYPDHQYYQYRQAVHPFAKEVRRLRDIKRDCKQQLGLINRGRGKIDCVEHWSAVLADCKMRGDGEKIRVAQLLVDTEAQLNEYEKQGANVGRYRRYKKRRRNKNKGSMLMVDDQDSDVDAKDFDKADNEELVKKIIKKEGSLMV</sequence>
<dbReference type="EMBL" id="RRYP01007722">
    <property type="protein sequence ID" value="TNV80279.1"/>
    <property type="molecule type" value="Genomic_DNA"/>
</dbReference>
<protein>
    <submittedName>
        <fullName evidence="1">Uncharacterized protein</fullName>
    </submittedName>
</protein>
<accession>A0A8J8NT71</accession>
<evidence type="ECO:0000313" key="1">
    <source>
        <dbReference type="EMBL" id="TNV80279.1"/>
    </source>
</evidence>
<reference evidence="1" key="1">
    <citation type="submission" date="2019-06" db="EMBL/GenBank/DDBJ databases">
        <authorList>
            <person name="Zheng W."/>
        </authorList>
    </citation>
    <scope>NUCLEOTIDE SEQUENCE</scope>
    <source>
        <strain evidence="1">QDHG01</strain>
    </source>
</reference>
<proteinExistence type="predicted"/>
<comment type="caution">
    <text evidence="1">The sequence shown here is derived from an EMBL/GenBank/DDBJ whole genome shotgun (WGS) entry which is preliminary data.</text>
</comment>